<dbReference type="AlphaFoldDB" id="A0A0E9V1L4"/>
<evidence type="ECO:0000313" key="1">
    <source>
        <dbReference type="EMBL" id="JAH71937.1"/>
    </source>
</evidence>
<reference evidence="1" key="2">
    <citation type="journal article" date="2015" name="Fish Shellfish Immunol.">
        <title>Early steps in the European eel (Anguilla anguilla)-Vibrio vulnificus interaction in the gills: Role of the RtxA13 toxin.</title>
        <authorList>
            <person name="Callol A."/>
            <person name="Pajuelo D."/>
            <person name="Ebbesson L."/>
            <person name="Teles M."/>
            <person name="MacKenzie S."/>
            <person name="Amaro C."/>
        </authorList>
    </citation>
    <scope>NUCLEOTIDE SEQUENCE</scope>
</reference>
<accession>A0A0E9V1L4</accession>
<reference evidence="1" key="1">
    <citation type="submission" date="2014-11" db="EMBL/GenBank/DDBJ databases">
        <authorList>
            <person name="Amaro Gonzalez C."/>
        </authorList>
    </citation>
    <scope>NUCLEOTIDE SEQUENCE</scope>
</reference>
<sequence length="29" mass="3031">MSHANLLPGVPVPLICPTFTAALKKNLSP</sequence>
<proteinExistence type="predicted"/>
<organism evidence="1">
    <name type="scientific">Anguilla anguilla</name>
    <name type="common">European freshwater eel</name>
    <name type="synonym">Muraena anguilla</name>
    <dbReference type="NCBI Taxonomy" id="7936"/>
    <lineage>
        <taxon>Eukaryota</taxon>
        <taxon>Metazoa</taxon>
        <taxon>Chordata</taxon>
        <taxon>Craniata</taxon>
        <taxon>Vertebrata</taxon>
        <taxon>Euteleostomi</taxon>
        <taxon>Actinopterygii</taxon>
        <taxon>Neopterygii</taxon>
        <taxon>Teleostei</taxon>
        <taxon>Anguilliformes</taxon>
        <taxon>Anguillidae</taxon>
        <taxon>Anguilla</taxon>
    </lineage>
</organism>
<protein>
    <submittedName>
        <fullName evidence="1">Uncharacterized protein</fullName>
    </submittedName>
</protein>
<name>A0A0E9V1L4_ANGAN</name>
<dbReference type="EMBL" id="GBXM01036640">
    <property type="protein sequence ID" value="JAH71937.1"/>
    <property type="molecule type" value="Transcribed_RNA"/>
</dbReference>